<evidence type="ECO:0000313" key="2">
    <source>
        <dbReference type="EMBL" id="RIB21640.1"/>
    </source>
</evidence>
<feature type="compositionally biased region" description="Basic and acidic residues" evidence="1">
    <location>
        <begin position="1"/>
        <end position="10"/>
    </location>
</feature>
<comment type="caution">
    <text evidence="2">The sequence shown here is derived from an EMBL/GenBank/DDBJ whole genome shotgun (WGS) entry which is preliminary data.</text>
</comment>
<dbReference type="EMBL" id="QKWP01000349">
    <property type="protein sequence ID" value="RIB21640.1"/>
    <property type="molecule type" value="Genomic_DNA"/>
</dbReference>
<dbReference type="Proteomes" id="UP000266673">
    <property type="component" value="Unassembled WGS sequence"/>
</dbReference>
<evidence type="ECO:0000313" key="3">
    <source>
        <dbReference type="Proteomes" id="UP000266673"/>
    </source>
</evidence>
<dbReference type="AlphaFoldDB" id="A0A397VGP3"/>
<sequence>MNSNSDERDSTPVTTSNERTLKWMTPSREQLELKKSTTSLKNEELNSSANDKLKENIEIDEKDYQNAVTGKDSPNITGYSAYSLKIEFAKF</sequence>
<proteinExistence type="predicted"/>
<reference evidence="2 3" key="1">
    <citation type="submission" date="2018-06" db="EMBL/GenBank/DDBJ databases">
        <title>Comparative genomics reveals the genomic features of Rhizophagus irregularis, R. cerebriforme, R. diaphanum and Gigaspora rosea, and their symbiotic lifestyle signature.</title>
        <authorList>
            <person name="Morin E."/>
            <person name="San Clemente H."/>
            <person name="Chen E.C.H."/>
            <person name="De La Providencia I."/>
            <person name="Hainaut M."/>
            <person name="Kuo A."/>
            <person name="Kohler A."/>
            <person name="Murat C."/>
            <person name="Tang N."/>
            <person name="Roy S."/>
            <person name="Loubradou J."/>
            <person name="Henrissat B."/>
            <person name="Grigoriev I.V."/>
            <person name="Corradi N."/>
            <person name="Roux C."/>
            <person name="Martin F.M."/>
        </authorList>
    </citation>
    <scope>NUCLEOTIDE SEQUENCE [LARGE SCALE GENOMIC DNA]</scope>
    <source>
        <strain evidence="2 3">DAOM 194757</strain>
    </source>
</reference>
<name>A0A397VGP3_9GLOM</name>
<gene>
    <name evidence="2" type="ORF">C2G38_2176005</name>
</gene>
<protein>
    <submittedName>
        <fullName evidence="2">Uncharacterized protein</fullName>
    </submittedName>
</protein>
<organism evidence="2 3">
    <name type="scientific">Gigaspora rosea</name>
    <dbReference type="NCBI Taxonomy" id="44941"/>
    <lineage>
        <taxon>Eukaryota</taxon>
        <taxon>Fungi</taxon>
        <taxon>Fungi incertae sedis</taxon>
        <taxon>Mucoromycota</taxon>
        <taxon>Glomeromycotina</taxon>
        <taxon>Glomeromycetes</taxon>
        <taxon>Diversisporales</taxon>
        <taxon>Gigasporaceae</taxon>
        <taxon>Gigaspora</taxon>
    </lineage>
</organism>
<evidence type="ECO:0000256" key="1">
    <source>
        <dbReference type="SAM" id="MobiDB-lite"/>
    </source>
</evidence>
<accession>A0A397VGP3</accession>
<feature type="region of interest" description="Disordered" evidence="1">
    <location>
        <begin position="1"/>
        <end position="29"/>
    </location>
</feature>
<keyword evidence="3" id="KW-1185">Reference proteome</keyword>